<dbReference type="InterPro" id="IPR036388">
    <property type="entry name" value="WH-like_DNA-bd_sf"/>
</dbReference>
<name>A0A7K0DPC1_9NOCA</name>
<dbReference type="Gene3D" id="1.10.10.10">
    <property type="entry name" value="Winged helix-like DNA-binding domain superfamily/Winged helix DNA-binding domain"/>
    <property type="match status" value="1"/>
</dbReference>
<dbReference type="PROSITE" id="PS51118">
    <property type="entry name" value="HTH_HXLR"/>
    <property type="match status" value="1"/>
</dbReference>
<evidence type="ECO:0000259" key="4">
    <source>
        <dbReference type="PROSITE" id="PS51118"/>
    </source>
</evidence>
<evidence type="ECO:0000256" key="2">
    <source>
        <dbReference type="ARBA" id="ARBA00023125"/>
    </source>
</evidence>
<sequence length="147" mass="16258">MGLDNCPLVRALEVVGSRWTLLVLREMFNDVRRFEDMQQHLGVSTSVLSRRLAEMVEEGLAERRPYRVDGRREQLEYLPTAKAWELYPVVVGLMQWGDRHLADPDGHAVRLVDRDSGADVIAALVPAGTRTCAPADIAVVPAGAPSP</sequence>
<organism evidence="5 6">
    <name type="scientific">Nocardia aurantia</name>
    <dbReference type="NCBI Taxonomy" id="2585199"/>
    <lineage>
        <taxon>Bacteria</taxon>
        <taxon>Bacillati</taxon>
        <taxon>Actinomycetota</taxon>
        <taxon>Actinomycetes</taxon>
        <taxon>Mycobacteriales</taxon>
        <taxon>Nocardiaceae</taxon>
        <taxon>Nocardia</taxon>
    </lineage>
</organism>
<dbReference type="Pfam" id="PF01638">
    <property type="entry name" value="HxlR"/>
    <property type="match status" value="1"/>
</dbReference>
<evidence type="ECO:0000313" key="6">
    <source>
        <dbReference type="Proteomes" id="UP000431401"/>
    </source>
</evidence>
<dbReference type="PANTHER" id="PTHR33204">
    <property type="entry name" value="TRANSCRIPTIONAL REGULATOR, MARR FAMILY"/>
    <property type="match status" value="1"/>
</dbReference>
<protein>
    <recommendedName>
        <fullName evidence="4">HTH hxlR-type domain-containing protein</fullName>
    </recommendedName>
</protein>
<dbReference type="SUPFAM" id="SSF46785">
    <property type="entry name" value="Winged helix' DNA-binding domain"/>
    <property type="match status" value="1"/>
</dbReference>
<evidence type="ECO:0000256" key="1">
    <source>
        <dbReference type="ARBA" id="ARBA00023015"/>
    </source>
</evidence>
<evidence type="ECO:0000313" key="5">
    <source>
        <dbReference type="EMBL" id="MQY27448.1"/>
    </source>
</evidence>
<feature type="domain" description="HTH hxlR-type" evidence="4">
    <location>
        <begin position="6"/>
        <end position="105"/>
    </location>
</feature>
<keyword evidence="3" id="KW-0804">Transcription</keyword>
<dbReference type="PANTHER" id="PTHR33204:SF18">
    <property type="entry name" value="TRANSCRIPTIONAL REGULATORY PROTEIN"/>
    <property type="match status" value="1"/>
</dbReference>
<dbReference type="InterPro" id="IPR036390">
    <property type="entry name" value="WH_DNA-bd_sf"/>
</dbReference>
<gene>
    <name evidence="5" type="ORF">NRB56_30310</name>
</gene>
<dbReference type="EMBL" id="WEGI01000006">
    <property type="protein sequence ID" value="MQY27448.1"/>
    <property type="molecule type" value="Genomic_DNA"/>
</dbReference>
<dbReference type="GO" id="GO:0003677">
    <property type="term" value="F:DNA binding"/>
    <property type="evidence" value="ECO:0007669"/>
    <property type="project" value="UniProtKB-KW"/>
</dbReference>
<dbReference type="InterPro" id="IPR002577">
    <property type="entry name" value="HTH_HxlR"/>
</dbReference>
<dbReference type="AlphaFoldDB" id="A0A7K0DPC1"/>
<comment type="caution">
    <text evidence="5">The sequence shown here is derived from an EMBL/GenBank/DDBJ whole genome shotgun (WGS) entry which is preliminary data.</text>
</comment>
<evidence type="ECO:0000256" key="3">
    <source>
        <dbReference type="ARBA" id="ARBA00023163"/>
    </source>
</evidence>
<reference evidence="5 6" key="1">
    <citation type="submission" date="2019-10" db="EMBL/GenBank/DDBJ databases">
        <title>Nocardia macrotermitis sp. nov. and Nocardia aurantia sp. nov., isolated from the gut of fungus growing-termite Macrotermes natalensis.</title>
        <authorList>
            <person name="Benndorf R."/>
            <person name="Schwitalla J."/>
            <person name="Martin K."/>
            <person name="De Beer W."/>
            <person name="Kaster A.-K."/>
            <person name="Vollmers J."/>
            <person name="Poulsen M."/>
            <person name="Beemelmanns C."/>
        </authorList>
    </citation>
    <scope>NUCLEOTIDE SEQUENCE [LARGE SCALE GENOMIC DNA]</scope>
    <source>
        <strain evidence="5 6">RB56</strain>
    </source>
</reference>
<accession>A0A7K0DPC1</accession>
<keyword evidence="6" id="KW-1185">Reference proteome</keyword>
<keyword evidence="2" id="KW-0238">DNA-binding</keyword>
<dbReference type="Proteomes" id="UP000431401">
    <property type="component" value="Unassembled WGS sequence"/>
</dbReference>
<keyword evidence="1" id="KW-0805">Transcription regulation</keyword>
<proteinExistence type="predicted"/>